<dbReference type="PROSITE" id="PS50090">
    <property type="entry name" value="MYB_LIKE"/>
    <property type="match status" value="1"/>
</dbReference>
<dbReference type="InterPro" id="IPR009057">
    <property type="entry name" value="Homeodomain-like_sf"/>
</dbReference>
<dbReference type="Gene3D" id="1.10.246.220">
    <property type="match status" value="1"/>
</dbReference>
<organism evidence="6 7">
    <name type="scientific">Hibiscus syriacus</name>
    <name type="common">Rose of Sharon</name>
    <dbReference type="NCBI Taxonomy" id="106335"/>
    <lineage>
        <taxon>Eukaryota</taxon>
        <taxon>Viridiplantae</taxon>
        <taxon>Streptophyta</taxon>
        <taxon>Embryophyta</taxon>
        <taxon>Tracheophyta</taxon>
        <taxon>Spermatophyta</taxon>
        <taxon>Magnoliopsida</taxon>
        <taxon>eudicotyledons</taxon>
        <taxon>Gunneridae</taxon>
        <taxon>Pentapetalae</taxon>
        <taxon>rosids</taxon>
        <taxon>malvids</taxon>
        <taxon>Malvales</taxon>
        <taxon>Malvaceae</taxon>
        <taxon>Malvoideae</taxon>
        <taxon>Hibiscus</taxon>
    </lineage>
</organism>
<dbReference type="PANTHER" id="PTHR46993:SF6">
    <property type="entry name" value="MYB TRANSCRIPTION FACTOR"/>
    <property type="match status" value="1"/>
</dbReference>
<feature type="region of interest" description="Disordered" evidence="3">
    <location>
        <begin position="593"/>
        <end position="612"/>
    </location>
</feature>
<evidence type="ECO:0000313" key="7">
    <source>
        <dbReference type="Proteomes" id="UP000436088"/>
    </source>
</evidence>
<dbReference type="CDD" id="cd11660">
    <property type="entry name" value="SANT_TRF"/>
    <property type="match status" value="1"/>
</dbReference>
<feature type="region of interest" description="Disordered" evidence="3">
    <location>
        <begin position="523"/>
        <end position="583"/>
    </location>
</feature>
<feature type="domain" description="Myb-like" evidence="4">
    <location>
        <begin position="662"/>
        <end position="716"/>
    </location>
</feature>
<comment type="caution">
    <text evidence="6">The sequence shown here is derived from an EMBL/GenBank/DDBJ whole genome shotgun (WGS) entry which is preliminary data.</text>
</comment>
<feature type="compositionally biased region" description="Basic and acidic residues" evidence="3">
    <location>
        <begin position="534"/>
        <end position="557"/>
    </location>
</feature>
<dbReference type="Pfam" id="PF00249">
    <property type="entry name" value="Myb_DNA-binding"/>
    <property type="match status" value="1"/>
</dbReference>
<keyword evidence="7" id="KW-1185">Reference proteome</keyword>
<dbReference type="EMBL" id="VEPZ02000548">
    <property type="protein sequence ID" value="KAE8723102.1"/>
    <property type="molecule type" value="Genomic_DNA"/>
</dbReference>
<evidence type="ECO:0000256" key="3">
    <source>
        <dbReference type="SAM" id="MobiDB-lite"/>
    </source>
</evidence>
<evidence type="ECO:0000256" key="1">
    <source>
        <dbReference type="ARBA" id="ARBA00004123"/>
    </source>
</evidence>
<sequence length="718" mass="79362">MENLLLAKEPDPCVLRILKQYHTHTNGNNVGDDGNYNTFCLHSKVSTLLSIRNRTANFSVPDGILESLIIIEKLDRRRGVPPSDALREAFSAVAVHRTLLWLHISWDDYYDGVRRIWGELIKDLEVSGSSGLLSPGLANWRKEVEAALWDREISKRLVRINTLDEAMRRIRVYLREVFGSINPTADDVVYAPAYTPADGNVDDFVTASAEVTSSHHCTDKGNIDNVVIASVQAPLSPNNSTDKGNAGKIVSAFAQVPLNHHHSTVKVDDFVSAPAQVPSCPHPFTDEGNVGNAVSSAHDPLSCRHYSDEGNVDNAVSASAHVPLCPHRSTNQGNVDSAVSTSAHVPLSPHPFTNEGNEDNVVHTCAELPLSPHRNTDKGNVDNVASASDHVLSGPHFCKKKMNKILRANSHTKHKLHSSCRQHKGIVITCMEEDWPCRKNGSQSALVDEVTDSLSKALDVVETVASDTATNNLHAAGIVEDSHKDMGDPTNLCIDKGKYKVEDPLPKALEIAERNVTYVAAAKRHPSEGSKGNGNKEHRAPNDHTAEPSQAREEAFNRPKKVPRTSLMVSNGGNGNKEHRAPDEAVRKEIDKMDGSAPAPSVDHTAEPSQDQEEAFIMPNKWEDSVDGSSEGKDSCLNECTLPSPRTKHVPPLNINVPKMWERKRKVNRWTDEEEKALTEGVRRYGNQWKYILETNKEIFRNRSAIDLKDKWRNLVKR</sequence>
<accession>A0A6A3C7I7</accession>
<dbReference type="SUPFAM" id="SSF46689">
    <property type="entry name" value="Homeodomain-like"/>
    <property type="match status" value="1"/>
</dbReference>
<evidence type="ECO:0000259" key="4">
    <source>
        <dbReference type="PROSITE" id="PS50090"/>
    </source>
</evidence>
<dbReference type="SMART" id="SM00717">
    <property type="entry name" value="SANT"/>
    <property type="match status" value="1"/>
</dbReference>
<dbReference type="AlphaFoldDB" id="A0A6A3C7I7"/>
<evidence type="ECO:0000313" key="6">
    <source>
        <dbReference type="EMBL" id="KAE8723102.1"/>
    </source>
</evidence>
<gene>
    <name evidence="6" type="ORF">F3Y22_tig00013285pilonHSYRG00341</name>
</gene>
<dbReference type="OrthoDB" id="608866at2759"/>
<dbReference type="Proteomes" id="UP000436088">
    <property type="component" value="Unassembled WGS sequence"/>
</dbReference>
<reference evidence="6" key="1">
    <citation type="submission" date="2019-09" db="EMBL/GenBank/DDBJ databases">
        <title>Draft genome information of white flower Hibiscus syriacus.</title>
        <authorList>
            <person name="Kim Y.-M."/>
        </authorList>
    </citation>
    <scope>NUCLEOTIDE SEQUENCE [LARGE SCALE GENOMIC DNA]</scope>
    <source>
        <strain evidence="6">YM2019G1</strain>
    </source>
</reference>
<feature type="domain" description="HTH myb-type" evidence="5">
    <location>
        <begin position="669"/>
        <end position="718"/>
    </location>
</feature>
<evidence type="ECO:0000256" key="2">
    <source>
        <dbReference type="ARBA" id="ARBA00023242"/>
    </source>
</evidence>
<dbReference type="InterPro" id="IPR001005">
    <property type="entry name" value="SANT/Myb"/>
</dbReference>
<comment type="subcellular location">
    <subcellularLocation>
        <location evidence="1">Nucleus</location>
    </subcellularLocation>
</comment>
<dbReference type="PANTHER" id="PTHR46993">
    <property type="entry name" value="MYB TRANSCRIPTION FACTOR"/>
    <property type="match status" value="1"/>
</dbReference>
<dbReference type="GO" id="GO:0005634">
    <property type="term" value="C:nucleus"/>
    <property type="evidence" value="ECO:0007669"/>
    <property type="project" value="UniProtKB-SubCell"/>
</dbReference>
<dbReference type="InterPro" id="IPR017930">
    <property type="entry name" value="Myb_dom"/>
</dbReference>
<evidence type="ECO:0000259" key="5">
    <source>
        <dbReference type="PROSITE" id="PS51294"/>
    </source>
</evidence>
<keyword evidence="2" id="KW-0539">Nucleus</keyword>
<proteinExistence type="predicted"/>
<protein>
    <submittedName>
        <fullName evidence="6">Uncharacterized protein</fullName>
    </submittedName>
</protein>
<dbReference type="PROSITE" id="PS51294">
    <property type="entry name" value="HTH_MYB"/>
    <property type="match status" value="1"/>
</dbReference>
<name>A0A6A3C7I7_HIBSY</name>